<dbReference type="HOGENOM" id="CLU_2634456_0_0_5"/>
<accession>A0A068SP16</accession>
<dbReference type="KEGG" id="ngg:RG540_CH06250"/>
<organism evidence="1 2">
    <name type="scientific">Neorhizobium galegae bv. orientalis str. HAMBI 540</name>
    <dbReference type="NCBI Taxonomy" id="1028800"/>
    <lineage>
        <taxon>Bacteria</taxon>
        <taxon>Pseudomonadati</taxon>
        <taxon>Pseudomonadota</taxon>
        <taxon>Alphaproteobacteria</taxon>
        <taxon>Hyphomicrobiales</taxon>
        <taxon>Rhizobiaceae</taxon>
        <taxon>Rhizobium/Agrobacterium group</taxon>
        <taxon>Neorhizobium</taxon>
    </lineage>
</organism>
<evidence type="ECO:0000313" key="1">
    <source>
        <dbReference type="EMBL" id="CDN46815.1"/>
    </source>
</evidence>
<keyword evidence="2" id="KW-1185">Reference proteome</keyword>
<sequence>MIGKIATTVSFVFILALIVSCSATIPPALLSCKDEPAYSGRKNVSAADVVEFADQLALAGADCRARLKAVKKIVDQK</sequence>
<dbReference type="OrthoDB" id="8410650at2"/>
<dbReference type="AlphaFoldDB" id="A0A068SP16"/>
<name>A0A068SP16_NEOGA</name>
<evidence type="ECO:0000313" key="2">
    <source>
        <dbReference type="Proteomes" id="UP000028181"/>
    </source>
</evidence>
<dbReference type="eggNOG" id="ENOG50300I7">
    <property type="taxonomic scope" value="Bacteria"/>
</dbReference>
<reference evidence="2" key="1">
    <citation type="journal article" date="2014" name="BMC Genomics">
        <title>Genome sequencing of two Neorhizobium galegae strains reveals a noeT gene responsible for the unusual acetylation of the nodulation factors.</title>
        <authorList>
            <person name="Osterman J."/>
            <person name="Marsh J."/>
            <person name="Laine P.K."/>
            <person name="Zeng Z."/>
            <person name="Alatalo E."/>
            <person name="Sullivan J.T."/>
            <person name="Young J.P."/>
            <person name="Thomas-Oates J."/>
            <person name="Paulin L."/>
            <person name="Lindstrom K."/>
        </authorList>
    </citation>
    <scope>NUCLEOTIDE SEQUENCE [LARGE SCALE GENOMIC DNA]</scope>
    <source>
        <strain evidence="2">HAMBI 540</strain>
    </source>
</reference>
<dbReference type="RefSeq" id="WP_038584397.1">
    <property type="nucleotide sequence ID" value="NZ_HG938353.1"/>
</dbReference>
<dbReference type="PROSITE" id="PS51257">
    <property type="entry name" value="PROKAR_LIPOPROTEIN"/>
    <property type="match status" value="1"/>
</dbReference>
<dbReference type="EMBL" id="HG938353">
    <property type="protein sequence ID" value="CDN46815.1"/>
    <property type="molecule type" value="Genomic_DNA"/>
</dbReference>
<dbReference type="Proteomes" id="UP000028181">
    <property type="component" value="Chromosome I"/>
</dbReference>
<gene>
    <name evidence="1" type="ORF">RG540_CH06250</name>
</gene>
<dbReference type="PATRIC" id="fig|1028800.3.peg.634"/>
<dbReference type="GeneID" id="24257858"/>
<protein>
    <submittedName>
        <fullName evidence="1">Uncharacterized protein</fullName>
    </submittedName>
</protein>
<proteinExistence type="predicted"/>